<dbReference type="EMBL" id="JAWHQM010000046">
    <property type="protein sequence ID" value="KAK5634974.1"/>
    <property type="molecule type" value="Genomic_DNA"/>
</dbReference>
<dbReference type="AlphaFoldDB" id="A0AAN7UVD7"/>
<accession>A0AAN7UVD7</accession>
<comment type="caution">
    <text evidence="1">The sequence shown here is derived from an EMBL/GenBank/DDBJ whole genome shotgun (WGS) entry which is preliminary data.</text>
</comment>
<proteinExistence type="predicted"/>
<dbReference type="Proteomes" id="UP001305414">
    <property type="component" value="Unassembled WGS sequence"/>
</dbReference>
<evidence type="ECO:0000313" key="1">
    <source>
        <dbReference type="EMBL" id="KAK5634974.1"/>
    </source>
</evidence>
<gene>
    <name evidence="1" type="ORF">RRF57_010686</name>
</gene>
<reference evidence="1 2" key="1">
    <citation type="submission" date="2023-10" db="EMBL/GenBank/DDBJ databases">
        <title>Draft genome sequence of Xylaria bambusicola isolate GMP-LS, the root and basal stem rot pathogen of sugarcane in Indonesia.</title>
        <authorList>
            <person name="Selvaraj P."/>
            <person name="Muralishankar V."/>
            <person name="Muruganantham S."/>
            <person name="Sp S."/>
            <person name="Haryani S."/>
            <person name="Lau K.J.X."/>
            <person name="Naqvi N.I."/>
        </authorList>
    </citation>
    <scope>NUCLEOTIDE SEQUENCE [LARGE SCALE GENOMIC DNA]</scope>
    <source>
        <strain evidence="1">GMP-LS</strain>
    </source>
</reference>
<sequence>MAPSLIVDCYNDDAYCVRMLQHLNFIVYGGGMLPEEIGDVLCQRIRLLTLMGSCETSLLPHQIIEDPQDWEYISLSPCLGHTFVDDRDGLGNLTIKKHELYELHQGVFSTFPHK</sequence>
<evidence type="ECO:0000313" key="2">
    <source>
        <dbReference type="Proteomes" id="UP001305414"/>
    </source>
</evidence>
<organism evidence="1 2">
    <name type="scientific">Xylaria bambusicola</name>
    <dbReference type="NCBI Taxonomy" id="326684"/>
    <lineage>
        <taxon>Eukaryota</taxon>
        <taxon>Fungi</taxon>
        <taxon>Dikarya</taxon>
        <taxon>Ascomycota</taxon>
        <taxon>Pezizomycotina</taxon>
        <taxon>Sordariomycetes</taxon>
        <taxon>Xylariomycetidae</taxon>
        <taxon>Xylariales</taxon>
        <taxon>Xylariaceae</taxon>
        <taxon>Xylaria</taxon>
    </lineage>
</organism>
<name>A0AAN7UVD7_9PEZI</name>
<protein>
    <submittedName>
        <fullName evidence="1">Uncharacterized protein</fullName>
    </submittedName>
</protein>
<keyword evidence="2" id="KW-1185">Reference proteome</keyword>